<dbReference type="PANTHER" id="PTHR38134">
    <property type="entry name" value="SLR1395 PROTEIN"/>
    <property type="match status" value="1"/>
</dbReference>
<dbReference type="AlphaFoldDB" id="A0A507C453"/>
<dbReference type="PANTHER" id="PTHR38134:SF2">
    <property type="entry name" value="GALACTOKINASE"/>
    <property type="match status" value="1"/>
</dbReference>
<proteinExistence type="predicted"/>
<name>A0A507C453_9FUNG</name>
<reference evidence="1 2" key="1">
    <citation type="journal article" date="2019" name="Sci. Rep.">
        <title>Comparative genomics of chytrid fungi reveal insights into the obligate biotrophic and pathogenic lifestyle of Synchytrium endobioticum.</title>
        <authorList>
            <person name="van de Vossenberg B.T.L.H."/>
            <person name="Warris S."/>
            <person name="Nguyen H.D.T."/>
            <person name="van Gent-Pelzer M.P.E."/>
            <person name="Joly D.L."/>
            <person name="van de Geest H.C."/>
            <person name="Bonants P.J.M."/>
            <person name="Smith D.S."/>
            <person name="Levesque C.A."/>
            <person name="van der Lee T.A.J."/>
        </authorList>
    </citation>
    <scope>NUCLEOTIDE SEQUENCE [LARGE SCALE GENOMIC DNA]</scope>
    <source>
        <strain evidence="1 2">JEL517</strain>
    </source>
</reference>
<dbReference type="STRING" id="1806994.A0A507C453"/>
<dbReference type="Proteomes" id="UP000319731">
    <property type="component" value="Unassembled WGS sequence"/>
</dbReference>
<gene>
    <name evidence="1" type="ORF">SmJEL517_g03358</name>
</gene>
<dbReference type="RefSeq" id="XP_031024753.1">
    <property type="nucleotide sequence ID" value="XM_031169286.1"/>
</dbReference>
<dbReference type="InterPro" id="IPR053205">
    <property type="entry name" value="GHMP_kinase_L-arabinokinase"/>
</dbReference>
<dbReference type="SUPFAM" id="SSF53756">
    <property type="entry name" value="UDP-Glycosyltransferase/glycogen phosphorylase"/>
    <property type="match status" value="1"/>
</dbReference>
<sequence length="350" mass="38802">MPIIDALIHRGFIIHIVTNAPAFLFDSALKWTHQCHLRPLIVDVGVIQSDAITLDRTKTMDALEGFMKTDSEWICTETQWLQQNDISMILLDAPFLPALAAKAINIPAVVVSNFTFDSMYSSLCELPTPKETKILESVYLAYAATTNLIQLPGEVDIPAFTKRDGLVYKVPLVVRHSTKRRDVLRAELGIPIDAQVLLICFGGHELLVGSWSPDTVLPDDTWYGLVVGWNSKNSTSRLKSVGQNVFMPDLINCSDVVLGKAGYGLCSEVVAHNKPLLYIKRSGWAEESGLINMMNSYGHAVQMEYADFTAGRWKHTILKAVELNQTSPRGHLHTDGADKVVEVIEGLMKI</sequence>
<comment type="caution">
    <text evidence="1">The sequence shown here is derived from an EMBL/GenBank/DDBJ whole genome shotgun (WGS) entry which is preliminary data.</text>
</comment>
<keyword evidence="2" id="KW-1185">Reference proteome</keyword>
<dbReference type="EMBL" id="QEAO01000017">
    <property type="protein sequence ID" value="TPX33869.1"/>
    <property type="molecule type" value="Genomic_DNA"/>
</dbReference>
<evidence type="ECO:0000313" key="1">
    <source>
        <dbReference type="EMBL" id="TPX33869.1"/>
    </source>
</evidence>
<evidence type="ECO:0000313" key="2">
    <source>
        <dbReference type="Proteomes" id="UP000319731"/>
    </source>
</evidence>
<protein>
    <submittedName>
        <fullName evidence="1">Uncharacterized protein</fullName>
    </submittedName>
</protein>
<dbReference type="Gene3D" id="3.40.50.2000">
    <property type="entry name" value="Glycogen Phosphorylase B"/>
    <property type="match status" value="1"/>
</dbReference>
<dbReference type="OrthoDB" id="1684102at2759"/>
<accession>A0A507C453</accession>
<organism evidence="1 2">
    <name type="scientific">Synchytrium microbalum</name>
    <dbReference type="NCBI Taxonomy" id="1806994"/>
    <lineage>
        <taxon>Eukaryota</taxon>
        <taxon>Fungi</taxon>
        <taxon>Fungi incertae sedis</taxon>
        <taxon>Chytridiomycota</taxon>
        <taxon>Chytridiomycota incertae sedis</taxon>
        <taxon>Chytridiomycetes</taxon>
        <taxon>Synchytriales</taxon>
        <taxon>Synchytriaceae</taxon>
        <taxon>Synchytrium</taxon>
    </lineage>
</organism>
<dbReference type="GeneID" id="42004583"/>